<evidence type="ECO:0008006" key="3">
    <source>
        <dbReference type="Google" id="ProtNLM"/>
    </source>
</evidence>
<evidence type="ECO:0000313" key="2">
    <source>
        <dbReference type="Proteomes" id="UP001196413"/>
    </source>
</evidence>
<protein>
    <recommendedName>
        <fullName evidence="3">Mos1 transposase HTH domain-containing protein</fullName>
    </recommendedName>
</protein>
<evidence type="ECO:0000313" key="1">
    <source>
        <dbReference type="EMBL" id="KAJ1363887.1"/>
    </source>
</evidence>
<sequence length="130" mass="14598">MELNREQKPLLMLHEYKVGTNAADTVRRISEAWGEGTVGKTAVYDHFILIHHTRQTWHRVITTSSGQWNTFCETRSLITRARSRKLSEISSTPRAVFSTAAGSSCCHICGGTLSTQKETTLTIKLSFVRT</sequence>
<organism evidence="1 2">
    <name type="scientific">Parelaphostrongylus tenuis</name>
    <name type="common">Meningeal worm</name>
    <dbReference type="NCBI Taxonomy" id="148309"/>
    <lineage>
        <taxon>Eukaryota</taxon>
        <taxon>Metazoa</taxon>
        <taxon>Ecdysozoa</taxon>
        <taxon>Nematoda</taxon>
        <taxon>Chromadorea</taxon>
        <taxon>Rhabditida</taxon>
        <taxon>Rhabditina</taxon>
        <taxon>Rhabditomorpha</taxon>
        <taxon>Strongyloidea</taxon>
        <taxon>Metastrongylidae</taxon>
        <taxon>Parelaphostrongylus</taxon>
    </lineage>
</organism>
<proteinExistence type="predicted"/>
<dbReference type="AlphaFoldDB" id="A0AAD5MSM0"/>
<accession>A0AAD5MSM0</accession>
<dbReference type="Gene3D" id="1.10.10.1450">
    <property type="match status" value="1"/>
</dbReference>
<comment type="caution">
    <text evidence="1">The sequence shown here is derived from an EMBL/GenBank/DDBJ whole genome shotgun (WGS) entry which is preliminary data.</text>
</comment>
<dbReference type="Proteomes" id="UP001196413">
    <property type="component" value="Unassembled WGS sequence"/>
</dbReference>
<reference evidence="1" key="1">
    <citation type="submission" date="2021-06" db="EMBL/GenBank/DDBJ databases">
        <title>Parelaphostrongylus tenuis whole genome reference sequence.</title>
        <authorList>
            <person name="Garwood T.J."/>
            <person name="Larsen P.A."/>
            <person name="Fountain-Jones N.M."/>
            <person name="Garbe J.R."/>
            <person name="Macchietto M.G."/>
            <person name="Kania S.A."/>
            <person name="Gerhold R.W."/>
            <person name="Richards J.E."/>
            <person name="Wolf T.M."/>
        </authorList>
    </citation>
    <scope>NUCLEOTIDE SEQUENCE</scope>
    <source>
        <strain evidence="1">MNPRO001-30</strain>
        <tissue evidence="1">Meninges</tissue>
    </source>
</reference>
<name>A0AAD5MSM0_PARTN</name>
<gene>
    <name evidence="1" type="ORF">KIN20_023846</name>
</gene>
<keyword evidence="2" id="KW-1185">Reference proteome</keyword>
<dbReference type="EMBL" id="JAHQIW010004826">
    <property type="protein sequence ID" value="KAJ1363887.1"/>
    <property type="molecule type" value="Genomic_DNA"/>
</dbReference>